<dbReference type="PROSITE" id="PS51409">
    <property type="entry name" value="ARGINASE_2"/>
    <property type="match status" value="1"/>
</dbReference>
<protein>
    <submittedName>
        <fullName evidence="3">N(1)-aminopropylagmatine ureohydrolase</fullName>
        <ecNumber evidence="3">3.5.3.24</ecNumber>
    </submittedName>
</protein>
<dbReference type="GO" id="GO:0033389">
    <property type="term" value="P:putrescine biosynthetic process from arginine, via agmatine"/>
    <property type="evidence" value="ECO:0007669"/>
    <property type="project" value="TreeGrafter"/>
</dbReference>
<evidence type="ECO:0000256" key="1">
    <source>
        <dbReference type="ARBA" id="ARBA00022723"/>
    </source>
</evidence>
<dbReference type="EMBL" id="VSSQ01000238">
    <property type="protein sequence ID" value="MPL87383.1"/>
    <property type="molecule type" value="Genomic_DNA"/>
</dbReference>
<dbReference type="Gene3D" id="3.40.800.10">
    <property type="entry name" value="Ureohydrolase domain"/>
    <property type="match status" value="1"/>
</dbReference>
<dbReference type="PANTHER" id="PTHR11358">
    <property type="entry name" value="ARGINASE/AGMATINASE"/>
    <property type="match status" value="1"/>
</dbReference>
<evidence type="ECO:0000313" key="3">
    <source>
        <dbReference type="EMBL" id="MPL87383.1"/>
    </source>
</evidence>
<gene>
    <name evidence="3" type="ORF">SDC9_33383</name>
</gene>
<dbReference type="InterPro" id="IPR023696">
    <property type="entry name" value="Ureohydrolase_dom_sf"/>
</dbReference>
<dbReference type="PRINTS" id="PR00116">
    <property type="entry name" value="ARGINASE"/>
</dbReference>
<dbReference type="GO" id="GO:0046872">
    <property type="term" value="F:metal ion binding"/>
    <property type="evidence" value="ECO:0007669"/>
    <property type="project" value="UniProtKB-KW"/>
</dbReference>
<organism evidence="3">
    <name type="scientific">bioreactor metagenome</name>
    <dbReference type="NCBI Taxonomy" id="1076179"/>
    <lineage>
        <taxon>unclassified sequences</taxon>
        <taxon>metagenomes</taxon>
        <taxon>ecological metagenomes</taxon>
    </lineage>
</organism>
<sequence>MTKQEIIDSFDPNAPAAAEGGLYGLPFDAEQSDIIIIPVPWEVTVSFGSGTGEGPDSIKEASAQIDLHHHDFPELWKRGIYMDTCPGELIAAGRRAKELAGDIIAALEEGEDIPSNSILTDKLERVNEACARMNEWVKERAAFWIKKGKLVGLAGGDHSIPLGYIQLQGDMHEQFGILHIDAHLDLREAYEGFTFSHASIFYNVMETVPQVSRLVQVGIRDYCEQENNYVRSDAERISVYFDREVRKRMYKGENWDKLCHEIVESLPEKVHISVDIDGFDPKLCPNTGTPVPGGLEYEELMHLLNVLKSAGKEIIGFDLCEVSASEDGWDGNVGARVLYQLCGTMAG</sequence>
<dbReference type="GO" id="GO:0008783">
    <property type="term" value="F:agmatinase activity"/>
    <property type="evidence" value="ECO:0007669"/>
    <property type="project" value="TreeGrafter"/>
</dbReference>
<dbReference type="AlphaFoldDB" id="A0A644V9C3"/>
<dbReference type="SUPFAM" id="SSF52768">
    <property type="entry name" value="Arginase/deacetylase"/>
    <property type="match status" value="1"/>
</dbReference>
<comment type="caution">
    <text evidence="3">The sequence shown here is derived from an EMBL/GenBank/DDBJ whole genome shotgun (WGS) entry which is preliminary data.</text>
</comment>
<dbReference type="GO" id="GO:0043920">
    <property type="term" value="F:aminopropylagmatine ureohydrolase activity"/>
    <property type="evidence" value="ECO:0007669"/>
    <property type="project" value="UniProtKB-EC"/>
</dbReference>
<keyword evidence="1" id="KW-0479">Metal-binding</keyword>
<dbReference type="InterPro" id="IPR006035">
    <property type="entry name" value="Ureohydrolase"/>
</dbReference>
<accession>A0A644V9C3</accession>
<dbReference type="Pfam" id="PF00491">
    <property type="entry name" value="Arginase"/>
    <property type="match status" value="1"/>
</dbReference>
<dbReference type="PIRSF" id="PIRSF036979">
    <property type="entry name" value="Arginase"/>
    <property type="match status" value="1"/>
</dbReference>
<name>A0A644V9C3_9ZZZZ</name>
<dbReference type="EC" id="3.5.3.24" evidence="3"/>
<keyword evidence="2 3" id="KW-0378">Hydrolase</keyword>
<proteinExistence type="predicted"/>
<evidence type="ECO:0000256" key="2">
    <source>
        <dbReference type="ARBA" id="ARBA00022801"/>
    </source>
</evidence>
<dbReference type="PANTHER" id="PTHR11358:SF26">
    <property type="entry name" value="GUANIDINO ACID HYDROLASE, MITOCHONDRIAL"/>
    <property type="match status" value="1"/>
</dbReference>
<reference evidence="3" key="1">
    <citation type="submission" date="2019-08" db="EMBL/GenBank/DDBJ databases">
        <authorList>
            <person name="Kucharzyk K."/>
            <person name="Murdoch R.W."/>
            <person name="Higgins S."/>
            <person name="Loffler F."/>
        </authorList>
    </citation>
    <scope>NUCLEOTIDE SEQUENCE</scope>
</reference>
<dbReference type="CDD" id="cd11593">
    <property type="entry name" value="Agmatinase-like_2"/>
    <property type="match status" value="1"/>
</dbReference>